<dbReference type="EMBL" id="ML977497">
    <property type="protein sequence ID" value="KAF2134966.1"/>
    <property type="molecule type" value="Genomic_DNA"/>
</dbReference>
<dbReference type="GO" id="GO:0005524">
    <property type="term" value="F:ATP binding"/>
    <property type="evidence" value="ECO:0007669"/>
    <property type="project" value="InterPro"/>
</dbReference>
<dbReference type="CDD" id="cd00180">
    <property type="entry name" value="PKc"/>
    <property type="match status" value="1"/>
</dbReference>
<dbReference type="InterPro" id="IPR011009">
    <property type="entry name" value="Kinase-like_dom_sf"/>
</dbReference>
<keyword evidence="4" id="KW-1185">Reference proteome</keyword>
<dbReference type="RefSeq" id="XP_033529353.1">
    <property type="nucleotide sequence ID" value="XM_033671972.1"/>
</dbReference>
<keyword evidence="3" id="KW-0418">Kinase</keyword>
<keyword evidence="3" id="KW-0808">Transferase</keyword>
<dbReference type="OrthoDB" id="1046782at2759"/>
<gene>
    <name evidence="3" type="ORF">P153DRAFT_402771</name>
</gene>
<dbReference type="SUPFAM" id="SSF56112">
    <property type="entry name" value="Protein kinase-like (PK-like)"/>
    <property type="match status" value="1"/>
</dbReference>
<organism evidence="3 4">
    <name type="scientific">Dothidotthia symphoricarpi CBS 119687</name>
    <dbReference type="NCBI Taxonomy" id="1392245"/>
    <lineage>
        <taxon>Eukaryota</taxon>
        <taxon>Fungi</taxon>
        <taxon>Dikarya</taxon>
        <taxon>Ascomycota</taxon>
        <taxon>Pezizomycotina</taxon>
        <taxon>Dothideomycetes</taxon>
        <taxon>Pleosporomycetidae</taxon>
        <taxon>Pleosporales</taxon>
        <taxon>Dothidotthiaceae</taxon>
        <taxon>Dothidotthia</taxon>
    </lineage>
</organism>
<feature type="compositionally biased region" description="Polar residues" evidence="1">
    <location>
        <begin position="727"/>
        <end position="736"/>
    </location>
</feature>
<dbReference type="Proteomes" id="UP000799771">
    <property type="component" value="Unassembled WGS sequence"/>
</dbReference>
<name>A0A6A6ATQ2_9PLEO</name>
<reference evidence="3" key="1">
    <citation type="journal article" date="2020" name="Stud. Mycol.">
        <title>101 Dothideomycetes genomes: a test case for predicting lifestyles and emergence of pathogens.</title>
        <authorList>
            <person name="Haridas S."/>
            <person name="Albert R."/>
            <person name="Binder M."/>
            <person name="Bloem J."/>
            <person name="Labutti K."/>
            <person name="Salamov A."/>
            <person name="Andreopoulos B."/>
            <person name="Baker S."/>
            <person name="Barry K."/>
            <person name="Bills G."/>
            <person name="Bluhm B."/>
            <person name="Cannon C."/>
            <person name="Castanera R."/>
            <person name="Culley D."/>
            <person name="Daum C."/>
            <person name="Ezra D."/>
            <person name="Gonzalez J."/>
            <person name="Henrissat B."/>
            <person name="Kuo A."/>
            <person name="Liang C."/>
            <person name="Lipzen A."/>
            <person name="Lutzoni F."/>
            <person name="Magnuson J."/>
            <person name="Mondo S."/>
            <person name="Nolan M."/>
            <person name="Ohm R."/>
            <person name="Pangilinan J."/>
            <person name="Park H.-J."/>
            <person name="Ramirez L."/>
            <person name="Alfaro M."/>
            <person name="Sun H."/>
            <person name="Tritt A."/>
            <person name="Yoshinaga Y."/>
            <person name="Zwiers L.-H."/>
            <person name="Turgeon B."/>
            <person name="Goodwin S."/>
            <person name="Spatafora J."/>
            <person name="Crous P."/>
            <person name="Grigoriev I."/>
        </authorList>
    </citation>
    <scope>NUCLEOTIDE SEQUENCE</scope>
    <source>
        <strain evidence="3">CBS 119687</strain>
    </source>
</reference>
<dbReference type="SMART" id="SM00220">
    <property type="entry name" value="S_TKc"/>
    <property type="match status" value="1"/>
</dbReference>
<evidence type="ECO:0000259" key="2">
    <source>
        <dbReference type="PROSITE" id="PS50011"/>
    </source>
</evidence>
<dbReference type="AlphaFoldDB" id="A0A6A6ATQ2"/>
<evidence type="ECO:0000313" key="3">
    <source>
        <dbReference type="EMBL" id="KAF2134966.1"/>
    </source>
</evidence>
<dbReference type="Pfam" id="PF00069">
    <property type="entry name" value="Pkinase"/>
    <property type="match status" value="1"/>
</dbReference>
<dbReference type="PANTHER" id="PTHR24359">
    <property type="entry name" value="SERINE/THREONINE-PROTEIN KINASE SBK1"/>
    <property type="match status" value="1"/>
</dbReference>
<dbReference type="PROSITE" id="PS50011">
    <property type="entry name" value="PROTEIN_KINASE_DOM"/>
    <property type="match status" value="1"/>
</dbReference>
<evidence type="ECO:0000256" key="1">
    <source>
        <dbReference type="SAM" id="MobiDB-lite"/>
    </source>
</evidence>
<protein>
    <submittedName>
        <fullName evidence="3">Kinase-like protein</fullName>
    </submittedName>
</protein>
<dbReference type="PANTHER" id="PTHR24359:SF37">
    <property type="entry name" value="PROTEIN KINASE DOMAIN-CONTAINING PROTEIN"/>
    <property type="match status" value="1"/>
</dbReference>
<feature type="compositionally biased region" description="Polar residues" evidence="1">
    <location>
        <begin position="826"/>
        <end position="840"/>
    </location>
</feature>
<dbReference type="GO" id="GO:0004674">
    <property type="term" value="F:protein serine/threonine kinase activity"/>
    <property type="evidence" value="ECO:0007669"/>
    <property type="project" value="TreeGrafter"/>
</dbReference>
<dbReference type="GeneID" id="54412404"/>
<feature type="compositionally biased region" description="Polar residues" evidence="1">
    <location>
        <begin position="699"/>
        <end position="714"/>
    </location>
</feature>
<accession>A0A6A6ATQ2</accession>
<proteinExistence type="predicted"/>
<feature type="domain" description="Protein kinase" evidence="2">
    <location>
        <begin position="311"/>
        <end position="650"/>
    </location>
</feature>
<feature type="region of interest" description="Disordered" evidence="1">
    <location>
        <begin position="690"/>
        <end position="847"/>
    </location>
</feature>
<evidence type="ECO:0000313" key="4">
    <source>
        <dbReference type="Proteomes" id="UP000799771"/>
    </source>
</evidence>
<sequence>MHVQQKLLASYQGGNYMDTALSERSYDVHDVSPRLEQFSSSSDNWHPVEDSILLHAPPRHSPGSLDEASSVDRNGGLSIETSENARTISLEQAQDLLAHTGAQFPEEQISAPTKVTLDNPTNPRRAILDNWIRERMVLCAEKKELRFLPINEIQDLVTQENIRKELQQANVQGDLSTITADICEPRETPGGKSSSRQRIFAVLCMLQKASEIVSFIRENIFDSDLPFIFDLHSVPRRDVCCTSDQGFKPVRLFSSEIWRPMERELFYHYQGQLLAPLFRFSYDAGQKVMHFPLKDEVVLPFIEDTLTDGDVLGKTLQREGGFSFVRKVKIHPAHYTANPKTQAKKDLYFAVKELKVTETAESAQEKPDHRETLALKRVNEKRHKHLIRLLATYTHNGRFHMIFPWADGNLKDLWKTSIPRSPELAKWLPAQILGLARGLQHVHYCTLDKSIVQDLSIKDQQKIHGRHGDLKPENILWFQVDDSIEGEGSTDVLKIADFGFADFHGPDSKSNVGMSAIGGFTDTYKAPELDVRRPVSAQYDIWSFGCILLQFAVWSILGWDGVEGFSKKRTADSEGGQIPTDKFFKHETVGKCSTARAKVSVVEEFGILMNHVDCSDYIVDLLKFIESSMLRVHARNRADIDIIVQKFEELEKRCNENERYCTHKTQSIKTIGSDLSEIVEIVESREISKGKTDGPVTCLVQTSGQPEGNELSSKPNDDTRVGGEANYVSTSRSSPLQFVDSIDYLNPNQPANMPIGTRFEPDKYPTSQPPQHNAEDKGKSTNYHYLTPVDNPPESSNDSRVLPRENILDSQTMAASRTKPGDETSRPQSHHSQQESNVPNQAALRQLKVPSRRRMFVEWLSKMLCIPQS</sequence>
<dbReference type="InterPro" id="IPR000719">
    <property type="entry name" value="Prot_kinase_dom"/>
</dbReference>
<dbReference type="Gene3D" id="1.10.510.10">
    <property type="entry name" value="Transferase(Phosphotransferase) domain 1"/>
    <property type="match status" value="1"/>
</dbReference>